<feature type="compositionally biased region" description="Basic and acidic residues" evidence="1">
    <location>
        <begin position="56"/>
        <end position="66"/>
    </location>
</feature>
<dbReference type="AlphaFoldDB" id="G4TX95"/>
<evidence type="ECO:0000256" key="1">
    <source>
        <dbReference type="SAM" id="MobiDB-lite"/>
    </source>
</evidence>
<keyword evidence="3" id="KW-1185">Reference proteome</keyword>
<evidence type="ECO:0000313" key="3">
    <source>
        <dbReference type="Proteomes" id="UP000007148"/>
    </source>
</evidence>
<comment type="caution">
    <text evidence="2">The sequence shown here is derived from an EMBL/GenBank/DDBJ whole genome shotgun (WGS) entry which is preliminary data.</text>
</comment>
<feature type="region of interest" description="Disordered" evidence="1">
    <location>
        <begin position="56"/>
        <end position="77"/>
    </location>
</feature>
<dbReference type="EMBL" id="CAFZ01000558">
    <property type="protein sequence ID" value="CCA75938.1"/>
    <property type="molecule type" value="Genomic_DNA"/>
</dbReference>
<protein>
    <submittedName>
        <fullName evidence="2">Uncharacterized protein</fullName>
    </submittedName>
</protein>
<name>G4TX95_SERID</name>
<reference evidence="2 3" key="1">
    <citation type="journal article" date="2011" name="PLoS Pathog.">
        <title>Endophytic Life Strategies Decoded by Genome and Transcriptome Analyses of the Mutualistic Root Symbiont Piriformospora indica.</title>
        <authorList>
            <person name="Zuccaro A."/>
            <person name="Lahrmann U."/>
            <person name="Guldener U."/>
            <person name="Langen G."/>
            <person name="Pfiffi S."/>
            <person name="Biedenkopf D."/>
            <person name="Wong P."/>
            <person name="Samans B."/>
            <person name="Grimm C."/>
            <person name="Basiewicz M."/>
            <person name="Murat C."/>
            <person name="Martin F."/>
            <person name="Kogel K.H."/>
        </authorList>
    </citation>
    <scope>NUCLEOTIDE SEQUENCE [LARGE SCALE GENOMIC DNA]</scope>
    <source>
        <strain evidence="2 3">DSM 11827</strain>
    </source>
</reference>
<feature type="non-terminal residue" evidence="2">
    <location>
        <position position="77"/>
    </location>
</feature>
<gene>
    <name evidence="2" type="ORF">PIIN_09934</name>
</gene>
<dbReference type="InParanoid" id="G4TX95"/>
<organism evidence="2 3">
    <name type="scientific">Serendipita indica (strain DSM 11827)</name>
    <name type="common">Root endophyte fungus</name>
    <name type="synonym">Piriformospora indica</name>
    <dbReference type="NCBI Taxonomy" id="1109443"/>
    <lineage>
        <taxon>Eukaryota</taxon>
        <taxon>Fungi</taxon>
        <taxon>Dikarya</taxon>
        <taxon>Basidiomycota</taxon>
        <taxon>Agaricomycotina</taxon>
        <taxon>Agaricomycetes</taxon>
        <taxon>Sebacinales</taxon>
        <taxon>Serendipitaceae</taxon>
        <taxon>Serendipita</taxon>
    </lineage>
</organism>
<dbReference type="Proteomes" id="UP000007148">
    <property type="component" value="Unassembled WGS sequence"/>
</dbReference>
<accession>G4TX95</accession>
<dbReference type="HOGENOM" id="CLU_2644768_0_0_1"/>
<proteinExistence type="predicted"/>
<sequence>STTGGVDWASLCDNDWERRRVSNEDKRASDIVHDGDGEEQARLVICSRGVALNSRRDWHKDPDEPAVKIVKNGNNVS</sequence>
<evidence type="ECO:0000313" key="2">
    <source>
        <dbReference type="EMBL" id="CCA75938.1"/>
    </source>
</evidence>